<feature type="domain" description="Transposase IS4-like" evidence="1">
    <location>
        <begin position="147"/>
        <end position="299"/>
    </location>
</feature>
<gene>
    <name evidence="2" type="ORF">LCGC14_2633770</name>
</gene>
<reference evidence="2" key="1">
    <citation type="journal article" date="2015" name="Nature">
        <title>Complex archaea that bridge the gap between prokaryotes and eukaryotes.</title>
        <authorList>
            <person name="Spang A."/>
            <person name="Saw J.H."/>
            <person name="Jorgensen S.L."/>
            <person name="Zaremba-Niedzwiedzka K."/>
            <person name="Martijn J."/>
            <person name="Lind A.E."/>
            <person name="van Eijk R."/>
            <person name="Schleper C."/>
            <person name="Guy L."/>
            <person name="Ettema T.J."/>
        </authorList>
    </citation>
    <scope>NUCLEOTIDE SEQUENCE</scope>
</reference>
<dbReference type="EMBL" id="LAZR01045248">
    <property type="protein sequence ID" value="KKK99336.1"/>
    <property type="molecule type" value="Genomic_DNA"/>
</dbReference>
<comment type="caution">
    <text evidence="2">The sequence shown here is derived from an EMBL/GenBank/DDBJ whole genome shotgun (WGS) entry which is preliminary data.</text>
</comment>
<dbReference type="GO" id="GO:0006313">
    <property type="term" value="P:DNA transposition"/>
    <property type="evidence" value="ECO:0007669"/>
    <property type="project" value="InterPro"/>
</dbReference>
<dbReference type="PANTHER" id="PTHR35604:SF2">
    <property type="entry name" value="TRANSPOSASE INSH FOR INSERTION SEQUENCE ELEMENT IS5A-RELATED"/>
    <property type="match status" value="1"/>
</dbReference>
<proteinExistence type="predicted"/>
<organism evidence="2">
    <name type="scientific">marine sediment metagenome</name>
    <dbReference type="NCBI Taxonomy" id="412755"/>
    <lineage>
        <taxon>unclassified sequences</taxon>
        <taxon>metagenomes</taxon>
        <taxon>ecological metagenomes</taxon>
    </lineage>
</organism>
<protein>
    <recommendedName>
        <fullName evidence="1">Transposase IS4-like domain-containing protein</fullName>
    </recommendedName>
</protein>
<dbReference type="AlphaFoldDB" id="A0A0F9CRX5"/>
<dbReference type="Pfam" id="PF01609">
    <property type="entry name" value="DDE_Tnp_1"/>
    <property type="match status" value="1"/>
</dbReference>
<feature type="non-terminal residue" evidence="2">
    <location>
        <position position="1"/>
    </location>
</feature>
<dbReference type="PANTHER" id="PTHR35604">
    <property type="entry name" value="TRANSPOSASE INSH FOR INSERTION SEQUENCE ELEMENT IS5A-RELATED"/>
    <property type="match status" value="1"/>
</dbReference>
<evidence type="ECO:0000313" key="2">
    <source>
        <dbReference type="EMBL" id="KKK99336.1"/>
    </source>
</evidence>
<dbReference type="GO" id="GO:0003677">
    <property type="term" value="F:DNA binding"/>
    <property type="evidence" value="ECO:0007669"/>
    <property type="project" value="InterPro"/>
</dbReference>
<sequence length="320" mass="36773">YSQDWPIYDKACSREKLAFLNIIKDAVDYMMMNEKDYNYKGNGRPPAYYSDILKSLCIKSYHNYSSWRVESELKIAKSMGVINTVYKRSTLIKYMNNGVITSLLHKLYRIIAEPLSDVEMYFAADATGISNAYGNTTWRKIRHTKFEESQCREYSKLHIISGTKTNVICAVRVTRGTFHESPYLNSLLEETAKIFNIKEVSADAGYLSRDNIKAITKIGAIPYIMGKKNVNVPAKGNSPWGNMLRMWKNYQMQFALCYHRRSNVESTFGSLKRKFGDFCRSKMPETQENEVLCKVVCFNTCVLAEALLTYDLKSGFMVSL</sequence>
<dbReference type="GO" id="GO:0004803">
    <property type="term" value="F:transposase activity"/>
    <property type="evidence" value="ECO:0007669"/>
    <property type="project" value="InterPro"/>
</dbReference>
<dbReference type="InterPro" id="IPR002559">
    <property type="entry name" value="Transposase_11"/>
</dbReference>
<accession>A0A0F9CRX5</accession>
<evidence type="ECO:0000259" key="1">
    <source>
        <dbReference type="Pfam" id="PF01609"/>
    </source>
</evidence>
<name>A0A0F9CRX5_9ZZZZ</name>